<evidence type="ECO:0000313" key="6">
    <source>
        <dbReference type="Proteomes" id="UP000285462"/>
    </source>
</evidence>
<dbReference type="InterPro" id="IPR041033">
    <property type="entry name" value="SpaA_PFL_dom_1"/>
</dbReference>
<dbReference type="NCBIfam" id="TIGR01167">
    <property type="entry name" value="LPXTG_anchor"/>
    <property type="match status" value="1"/>
</dbReference>
<dbReference type="NCBIfam" id="NF033902">
    <property type="entry name" value="iso_D2_wall_anc"/>
    <property type="match status" value="1"/>
</dbReference>
<evidence type="ECO:0000256" key="2">
    <source>
        <dbReference type="SAM" id="Phobius"/>
    </source>
</evidence>
<dbReference type="InterPro" id="IPR013783">
    <property type="entry name" value="Ig-like_fold"/>
</dbReference>
<keyword evidence="2" id="KW-0812">Transmembrane</keyword>
<dbReference type="Gene3D" id="2.60.40.740">
    <property type="match status" value="1"/>
</dbReference>
<gene>
    <name evidence="5" type="ORF">DWX79_08410</name>
</gene>
<keyword evidence="3" id="KW-0732">Signal</keyword>
<evidence type="ECO:0000259" key="4">
    <source>
        <dbReference type="Pfam" id="PF17802"/>
    </source>
</evidence>
<organism evidence="5 6">
    <name type="scientific">Bifidobacterium adolescentis</name>
    <dbReference type="NCBI Taxonomy" id="1680"/>
    <lineage>
        <taxon>Bacteria</taxon>
        <taxon>Bacillati</taxon>
        <taxon>Actinomycetota</taxon>
        <taxon>Actinomycetes</taxon>
        <taxon>Bifidobacteriales</taxon>
        <taxon>Bifidobacteriaceae</taxon>
        <taxon>Bifidobacterium</taxon>
    </lineage>
</organism>
<evidence type="ECO:0000256" key="3">
    <source>
        <dbReference type="SAM" id="SignalP"/>
    </source>
</evidence>
<reference evidence="5 6" key="1">
    <citation type="submission" date="2018-08" db="EMBL/GenBank/DDBJ databases">
        <title>A genome reference for cultivated species of the human gut microbiota.</title>
        <authorList>
            <person name="Zou Y."/>
            <person name="Xue W."/>
            <person name="Luo G."/>
        </authorList>
    </citation>
    <scope>NUCLEOTIDE SEQUENCE [LARGE SCALE GENOMIC DNA]</scope>
    <source>
        <strain evidence="5 6">AF21-27</strain>
    </source>
</reference>
<dbReference type="InterPro" id="IPR048052">
    <property type="entry name" value="FM1-like"/>
</dbReference>
<dbReference type="AlphaFoldDB" id="A0A412K661"/>
<dbReference type="InterPro" id="IPR026466">
    <property type="entry name" value="Fim_isopep_form_D2_dom"/>
</dbReference>
<feature type="transmembrane region" description="Helical" evidence="2">
    <location>
        <begin position="536"/>
        <end position="557"/>
    </location>
</feature>
<dbReference type="NCBIfam" id="TIGR04226">
    <property type="entry name" value="RrgB_K2N_iso_D2"/>
    <property type="match status" value="1"/>
</dbReference>
<protein>
    <submittedName>
        <fullName evidence="5">Isopeptide-forming domain-containing fimbrial protein</fullName>
    </submittedName>
</protein>
<keyword evidence="2" id="KW-1133">Transmembrane helix</keyword>
<dbReference type="Proteomes" id="UP000285462">
    <property type="component" value="Unassembled WGS sequence"/>
</dbReference>
<dbReference type="EMBL" id="QRVT01000006">
    <property type="protein sequence ID" value="RGS64185.1"/>
    <property type="molecule type" value="Genomic_DNA"/>
</dbReference>
<dbReference type="Pfam" id="PF17802">
    <property type="entry name" value="SpaA"/>
    <property type="match status" value="1"/>
</dbReference>
<feature type="region of interest" description="Disordered" evidence="1">
    <location>
        <begin position="358"/>
        <end position="377"/>
    </location>
</feature>
<feature type="compositionally biased region" description="Polar residues" evidence="1">
    <location>
        <begin position="358"/>
        <end position="374"/>
    </location>
</feature>
<dbReference type="Gene3D" id="2.60.40.10">
    <property type="entry name" value="Immunoglobulins"/>
    <property type="match status" value="1"/>
</dbReference>
<keyword evidence="2" id="KW-0472">Membrane</keyword>
<dbReference type="RefSeq" id="WP_117760182.1">
    <property type="nucleotide sequence ID" value="NZ_QRVT01000006.1"/>
</dbReference>
<accession>A0A412K661</accession>
<evidence type="ECO:0000256" key="1">
    <source>
        <dbReference type="SAM" id="MobiDB-lite"/>
    </source>
</evidence>
<proteinExistence type="predicted"/>
<comment type="caution">
    <text evidence="5">The sequence shown here is derived from an EMBL/GenBank/DDBJ whole genome shotgun (WGS) entry which is preliminary data.</text>
</comment>
<feature type="chain" id="PRO_5019029944" evidence="3">
    <location>
        <begin position="31"/>
        <end position="562"/>
    </location>
</feature>
<feature type="domain" description="SpaA-like prealbumin fold" evidence="4">
    <location>
        <begin position="388"/>
        <end position="480"/>
    </location>
</feature>
<feature type="signal peptide" evidence="3">
    <location>
        <begin position="1"/>
        <end position="30"/>
    </location>
</feature>
<dbReference type="GO" id="GO:0005975">
    <property type="term" value="P:carbohydrate metabolic process"/>
    <property type="evidence" value="ECO:0007669"/>
    <property type="project" value="UniProtKB-ARBA"/>
</dbReference>
<sequence>MNKVLKGLVAVAATAAMAVAGFAGASTAMAVDGNTVNVTVPGAESNLNGHAYTAYQILSGTQATSGGALGDAAWGSGINGDAFLTALKADTTIGQYFENVTDAKGFAEALSNTGNFPTDGANTRLVAKIAMKNTKGDGTVLASDNGTQLDKGYYLIVDSTADGQTVYNPAVLAITSDITITDKTDVPTLEKKVQENKKDATDDTAYGSKFNDVADYNIGDDVPFHLIGSVPDMSQYETYTYKFTDTFDKGFDAVDTSNVEVYLSNDKKLDLEGESVDTDITSYFSGTDGSIQYTPATEAQGETAGTKATLTVSTKDLKKAATYSKEQPQYVIVSYTAKLNAKAEIGLPGNVNEAYLTYSNKPDQSGTGDNNTNDTPHDKVIVFTYGLDVTKVDSKNTETKLKDAEFKLKNSDGKWATITDGKVTGWADTELQGSVLKSDESGKFKVEGLDDGEYTLKETKAPAGYNLPADGFSVTLTATTANNQAWDGTATKALTNLAVKVGQTDGTGDVTTGLGAITIKNTQGSSLPSTGGMGTVLLYVAGIAVFVLAGATLVMALRRRNA</sequence>
<name>A0A412K661_BIFAD</name>
<evidence type="ECO:0000313" key="5">
    <source>
        <dbReference type="EMBL" id="RGS64185.1"/>
    </source>
</evidence>